<proteinExistence type="predicted"/>
<feature type="compositionally biased region" description="Polar residues" evidence="1">
    <location>
        <begin position="9"/>
        <end position="21"/>
    </location>
</feature>
<dbReference type="Proteomes" id="UP000053424">
    <property type="component" value="Unassembled WGS sequence"/>
</dbReference>
<reference evidence="2 3" key="1">
    <citation type="submission" date="2014-04" db="EMBL/GenBank/DDBJ databases">
        <authorList>
            <consortium name="DOE Joint Genome Institute"/>
            <person name="Kuo A."/>
            <person name="Gay G."/>
            <person name="Dore J."/>
            <person name="Kohler A."/>
            <person name="Nagy L.G."/>
            <person name="Floudas D."/>
            <person name="Copeland A."/>
            <person name="Barry K.W."/>
            <person name="Cichocki N."/>
            <person name="Veneault-Fourrey C."/>
            <person name="LaButti K."/>
            <person name="Lindquist E.A."/>
            <person name="Lipzen A."/>
            <person name="Lundell T."/>
            <person name="Morin E."/>
            <person name="Murat C."/>
            <person name="Sun H."/>
            <person name="Tunlid A."/>
            <person name="Henrissat B."/>
            <person name="Grigoriev I.V."/>
            <person name="Hibbett D.S."/>
            <person name="Martin F."/>
            <person name="Nordberg H.P."/>
            <person name="Cantor M.N."/>
            <person name="Hua S.X."/>
        </authorList>
    </citation>
    <scope>NUCLEOTIDE SEQUENCE [LARGE SCALE GENOMIC DNA]</scope>
    <source>
        <strain evidence="3">h7</strain>
    </source>
</reference>
<evidence type="ECO:0000313" key="2">
    <source>
        <dbReference type="EMBL" id="KIM44676.1"/>
    </source>
</evidence>
<dbReference type="HOGENOM" id="CLU_1777696_0_0_1"/>
<reference evidence="3" key="2">
    <citation type="submission" date="2015-01" db="EMBL/GenBank/DDBJ databases">
        <title>Evolutionary Origins and Diversification of the Mycorrhizal Mutualists.</title>
        <authorList>
            <consortium name="DOE Joint Genome Institute"/>
            <consortium name="Mycorrhizal Genomics Consortium"/>
            <person name="Kohler A."/>
            <person name="Kuo A."/>
            <person name="Nagy L.G."/>
            <person name="Floudas D."/>
            <person name="Copeland A."/>
            <person name="Barry K.W."/>
            <person name="Cichocki N."/>
            <person name="Veneault-Fourrey C."/>
            <person name="LaButti K."/>
            <person name="Lindquist E.A."/>
            <person name="Lipzen A."/>
            <person name="Lundell T."/>
            <person name="Morin E."/>
            <person name="Murat C."/>
            <person name="Riley R."/>
            <person name="Ohm R."/>
            <person name="Sun H."/>
            <person name="Tunlid A."/>
            <person name="Henrissat B."/>
            <person name="Grigoriev I.V."/>
            <person name="Hibbett D.S."/>
            <person name="Martin F."/>
        </authorList>
    </citation>
    <scope>NUCLEOTIDE SEQUENCE [LARGE SCALE GENOMIC DNA]</scope>
    <source>
        <strain evidence="3">h7</strain>
    </source>
</reference>
<evidence type="ECO:0000256" key="1">
    <source>
        <dbReference type="SAM" id="MobiDB-lite"/>
    </source>
</evidence>
<gene>
    <name evidence="2" type="ORF">M413DRAFT_359356</name>
</gene>
<protein>
    <submittedName>
        <fullName evidence="2">Uncharacterized protein</fullName>
    </submittedName>
</protein>
<sequence>MSAVPVVSNIPTQEPSKATSTENTFIKSMANLSKPVETSETENEDWDEGLRLPFSIFTHVAGFTHFISQRNPSFPDKIFAGSLFASGHGYPLFHPDATEVNDEMRGTCIGDVGFLSVDNMFLFLFNIFLPRTTLTTRNTPPNHSFR</sequence>
<keyword evidence="3" id="KW-1185">Reference proteome</keyword>
<dbReference type="OrthoDB" id="3070764at2759"/>
<feature type="region of interest" description="Disordered" evidence="1">
    <location>
        <begin position="1"/>
        <end position="21"/>
    </location>
</feature>
<accession>A0A0C3CLP2</accession>
<dbReference type="EMBL" id="KN831773">
    <property type="protein sequence ID" value="KIM44676.1"/>
    <property type="molecule type" value="Genomic_DNA"/>
</dbReference>
<dbReference type="AlphaFoldDB" id="A0A0C3CLP2"/>
<evidence type="ECO:0000313" key="3">
    <source>
        <dbReference type="Proteomes" id="UP000053424"/>
    </source>
</evidence>
<organism evidence="2 3">
    <name type="scientific">Hebeloma cylindrosporum</name>
    <dbReference type="NCBI Taxonomy" id="76867"/>
    <lineage>
        <taxon>Eukaryota</taxon>
        <taxon>Fungi</taxon>
        <taxon>Dikarya</taxon>
        <taxon>Basidiomycota</taxon>
        <taxon>Agaricomycotina</taxon>
        <taxon>Agaricomycetes</taxon>
        <taxon>Agaricomycetidae</taxon>
        <taxon>Agaricales</taxon>
        <taxon>Agaricineae</taxon>
        <taxon>Hymenogastraceae</taxon>
        <taxon>Hebeloma</taxon>
    </lineage>
</organism>
<name>A0A0C3CLP2_HEBCY</name>